<feature type="region of interest" description="Disordered" evidence="1">
    <location>
        <begin position="122"/>
        <end position="164"/>
    </location>
</feature>
<proteinExistence type="predicted"/>
<dbReference type="PROSITE" id="PS51029">
    <property type="entry name" value="MADF"/>
    <property type="match status" value="1"/>
</dbReference>
<keyword evidence="4" id="KW-1185">Reference proteome</keyword>
<dbReference type="PANTHER" id="PTHR12243:SF67">
    <property type="entry name" value="COREPRESSOR OF PANGOLIN, ISOFORM A-RELATED"/>
    <property type="match status" value="1"/>
</dbReference>
<sequence>MTSVKKSSGSTNRLATEKFIERIKKNPCLFDNEVKRKSSPKDIDFIWKQIADDSGLSIGQAKRKWSYLVETYKASTRNDPTKKCFFKRELNFLIAFVQEISADEIQETGRVIKTELPYNYPDSWSESSTSRKRPRSSLDDHLPSTSSAYQPVRGPQRYSSTSVPVDNNDEMMHFFISMCCTAKTLPRDLQIQIKSKISELINGAELTAMQRDIQ</sequence>
<protein>
    <recommendedName>
        <fullName evidence="2">MADF domain-containing protein</fullName>
    </recommendedName>
</protein>
<gene>
    <name evidence="3" type="ORF">HICCMSTLAB_LOCUS13528</name>
</gene>
<evidence type="ECO:0000313" key="3">
    <source>
        <dbReference type="EMBL" id="CAG5108892.1"/>
    </source>
</evidence>
<accession>A0A8J2HTZ9</accession>
<reference evidence="3" key="1">
    <citation type="submission" date="2021-04" db="EMBL/GenBank/DDBJ databases">
        <authorList>
            <person name="Chebbi M.A.C M."/>
        </authorList>
    </citation>
    <scope>NUCLEOTIDE SEQUENCE</scope>
</reference>
<dbReference type="PANTHER" id="PTHR12243">
    <property type="entry name" value="MADF DOMAIN TRANSCRIPTION FACTOR"/>
    <property type="match status" value="1"/>
</dbReference>
<dbReference type="Proteomes" id="UP000786811">
    <property type="component" value="Unassembled WGS sequence"/>
</dbReference>
<dbReference type="OrthoDB" id="7682111at2759"/>
<dbReference type="Pfam" id="PF10545">
    <property type="entry name" value="MADF_DNA_bdg"/>
    <property type="match status" value="1"/>
</dbReference>
<dbReference type="InterPro" id="IPR006578">
    <property type="entry name" value="MADF-dom"/>
</dbReference>
<organism evidence="3 4">
    <name type="scientific">Cotesia congregata</name>
    <name type="common">Parasitoid wasp</name>
    <name type="synonym">Apanteles congregatus</name>
    <dbReference type="NCBI Taxonomy" id="51543"/>
    <lineage>
        <taxon>Eukaryota</taxon>
        <taxon>Metazoa</taxon>
        <taxon>Ecdysozoa</taxon>
        <taxon>Arthropoda</taxon>
        <taxon>Hexapoda</taxon>
        <taxon>Insecta</taxon>
        <taxon>Pterygota</taxon>
        <taxon>Neoptera</taxon>
        <taxon>Endopterygota</taxon>
        <taxon>Hymenoptera</taxon>
        <taxon>Apocrita</taxon>
        <taxon>Ichneumonoidea</taxon>
        <taxon>Braconidae</taxon>
        <taxon>Microgastrinae</taxon>
        <taxon>Cotesia</taxon>
    </lineage>
</organism>
<dbReference type="Pfam" id="PF02944">
    <property type="entry name" value="BESS"/>
    <property type="match status" value="1"/>
</dbReference>
<dbReference type="AlphaFoldDB" id="A0A8J2HTZ9"/>
<evidence type="ECO:0000313" key="4">
    <source>
        <dbReference type="Proteomes" id="UP000786811"/>
    </source>
</evidence>
<evidence type="ECO:0000259" key="2">
    <source>
        <dbReference type="PROSITE" id="PS51029"/>
    </source>
</evidence>
<evidence type="ECO:0000256" key="1">
    <source>
        <dbReference type="SAM" id="MobiDB-lite"/>
    </source>
</evidence>
<dbReference type="GO" id="GO:0003677">
    <property type="term" value="F:DNA binding"/>
    <property type="evidence" value="ECO:0007669"/>
    <property type="project" value="InterPro"/>
</dbReference>
<dbReference type="EMBL" id="CAJNRD030001124">
    <property type="protein sequence ID" value="CAG5108892.1"/>
    <property type="molecule type" value="Genomic_DNA"/>
</dbReference>
<comment type="caution">
    <text evidence="3">The sequence shown here is derived from an EMBL/GenBank/DDBJ whole genome shotgun (WGS) entry which is preliminary data.</text>
</comment>
<feature type="domain" description="MADF" evidence="2">
    <location>
        <begin position="18"/>
        <end position="98"/>
    </location>
</feature>
<dbReference type="InterPro" id="IPR004210">
    <property type="entry name" value="BESS_motif"/>
</dbReference>
<dbReference type="SMART" id="SM00595">
    <property type="entry name" value="MADF"/>
    <property type="match status" value="1"/>
</dbReference>
<dbReference type="InterPro" id="IPR039353">
    <property type="entry name" value="TF_Adf1"/>
</dbReference>
<name>A0A8J2HTZ9_COTCN</name>